<protein>
    <submittedName>
        <fullName evidence="5">ABC transported putative</fullName>
    </submittedName>
</protein>
<dbReference type="CDD" id="cd03255">
    <property type="entry name" value="ABC_MJ0796_LolCDE_FtsE"/>
    <property type="match status" value="1"/>
</dbReference>
<organism evidence="5">
    <name type="scientific">Trypanosoma vivax (strain Y486)</name>
    <dbReference type="NCBI Taxonomy" id="1055687"/>
    <lineage>
        <taxon>Eukaryota</taxon>
        <taxon>Discoba</taxon>
        <taxon>Euglenozoa</taxon>
        <taxon>Kinetoplastea</taxon>
        <taxon>Metakinetoplastina</taxon>
        <taxon>Trypanosomatida</taxon>
        <taxon>Trypanosomatidae</taxon>
        <taxon>Trypanosoma</taxon>
        <taxon>Duttonella</taxon>
    </lineage>
</organism>
<dbReference type="PANTHER" id="PTHR24220:SF688">
    <property type="entry name" value="ABC TRANSPORTER H FAMILY MEMBER 2"/>
    <property type="match status" value="1"/>
</dbReference>
<dbReference type="InterPro" id="IPR027417">
    <property type="entry name" value="P-loop_NTPase"/>
</dbReference>
<feature type="domain" description="ABC transporter" evidence="4">
    <location>
        <begin position="9"/>
        <end position="250"/>
    </location>
</feature>
<dbReference type="EMBL" id="HE573027">
    <property type="protein sequence ID" value="CCC53275.1"/>
    <property type="molecule type" value="Genomic_DNA"/>
</dbReference>
<dbReference type="PANTHER" id="PTHR24220">
    <property type="entry name" value="IMPORT ATP-BINDING PROTEIN"/>
    <property type="match status" value="1"/>
</dbReference>
<dbReference type="SUPFAM" id="SSF52540">
    <property type="entry name" value="P-loop containing nucleoside triphosphate hydrolases"/>
    <property type="match status" value="1"/>
</dbReference>
<dbReference type="FunFam" id="3.40.50.300:FF:000032">
    <property type="entry name" value="Export ABC transporter ATP-binding protein"/>
    <property type="match status" value="1"/>
</dbReference>
<dbReference type="InterPro" id="IPR017911">
    <property type="entry name" value="MacB-like_ATP-bd"/>
</dbReference>
<dbReference type="InterPro" id="IPR003439">
    <property type="entry name" value="ABC_transporter-like_ATP-bd"/>
</dbReference>
<dbReference type="InterPro" id="IPR017871">
    <property type="entry name" value="ABC_transporter-like_CS"/>
</dbReference>
<evidence type="ECO:0000256" key="3">
    <source>
        <dbReference type="ARBA" id="ARBA00022840"/>
    </source>
</evidence>
<dbReference type="AlphaFoldDB" id="G0UBS7"/>
<evidence type="ECO:0000256" key="1">
    <source>
        <dbReference type="ARBA" id="ARBA00022448"/>
    </source>
</evidence>
<keyword evidence="2" id="KW-0547">Nucleotide-binding</keyword>
<reference evidence="5" key="1">
    <citation type="journal article" date="2012" name="Proc. Natl. Acad. Sci. U.S.A.">
        <title>Antigenic diversity is generated by distinct evolutionary mechanisms in African trypanosome species.</title>
        <authorList>
            <person name="Jackson A.P."/>
            <person name="Berry A."/>
            <person name="Aslett M."/>
            <person name="Allison H.C."/>
            <person name="Burton P."/>
            <person name="Vavrova-Anderson J."/>
            <person name="Brown R."/>
            <person name="Browne H."/>
            <person name="Corton N."/>
            <person name="Hauser H."/>
            <person name="Gamble J."/>
            <person name="Gilderthorp R."/>
            <person name="Marcello L."/>
            <person name="McQuillan J."/>
            <person name="Otto T.D."/>
            <person name="Quail M.A."/>
            <person name="Sanders M.J."/>
            <person name="van Tonder A."/>
            <person name="Ginger M.L."/>
            <person name="Field M.C."/>
            <person name="Barry J.D."/>
            <person name="Hertz-Fowler C."/>
            <person name="Berriman M."/>
        </authorList>
    </citation>
    <scope>NUCLEOTIDE SEQUENCE</scope>
    <source>
        <strain evidence="5">Y486</strain>
    </source>
</reference>
<dbReference type="OMA" id="DHHTAQG"/>
<keyword evidence="1" id="KW-0813">Transport</keyword>
<dbReference type="InterPro" id="IPR015854">
    <property type="entry name" value="ABC_transpr_LolD-like"/>
</dbReference>
<dbReference type="PROSITE" id="PS50893">
    <property type="entry name" value="ABC_TRANSPORTER_2"/>
    <property type="match status" value="1"/>
</dbReference>
<evidence type="ECO:0000313" key="5">
    <source>
        <dbReference type="EMBL" id="CCC53275.1"/>
    </source>
</evidence>
<dbReference type="Gene3D" id="3.40.50.300">
    <property type="entry name" value="P-loop containing nucleotide triphosphate hydrolases"/>
    <property type="match status" value="1"/>
</dbReference>
<dbReference type="PROSITE" id="PS00211">
    <property type="entry name" value="ABC_TRANSPORTER_1"/>
    <property type="match status" value="1"/>
</dbReference>
<dbReference type="VEuPathDB" id="TriTrypDB:TvY486_1107590"/>
<dbReference type="SMART" id="SM00382">
    <property type="entry name" value="AAA"/>
    <property type="match status" value="1"/>
</dbReference>
<name>G0UBS7_TRYVY</name>
<sequence length="304" mass="33719">MQTEPTPIISCENIHKTYLLGTEGVAALRGVRLDVQRGEFLIVFGSSGGGKSSLLNVLGTIDLPTKGNLHLFGHRITDQASDSELAHLRCHRMGFVFQSFNLISTMNALDNVCLPMIIAGKRSLSDIKKRATQLLTSVGLEHRLYHHPAMLSGGEQQRVTIARALANDPEVLLLDEPTGDLDTRNTHLVMDILMKLNSECELTMIMVTHDLYLKPYAHRIVYMRDGRIQNIESVHPAVRKRAMDNLRSTVSRIGGSMFEITPATSVTRDPTDYETVAAQADIVVEEDPEMQDVVNTLFLNLTGD</sequence>
<evidence type="ECO:0000259" key="4">
    <source>
        <dbReference type="PROSITE" id="PS50893"/>
    </source>
</evidence>
<proteinExistence type="predicted"/>
<dbReference type="GO" id="GO:0005886">
    <property type="term" value="C:plasma membrane"/>
    <property type="evidence" value="ECO:0007669"/>
    <property type="project" value="TreeGrafter"/>
</dbReference>
<keyword evidence="3" id="KW-0067">ATP-binding</keyword>
<dbReference type="GO" id="GO:0022857">
    <property type="term" value="F:transmembrane transporter activity"/>
    <property type="evidence" value="ECO:0007669"/>
    <property type="project" value="TreeGrafter"/>
</dbReference>
<dbReference type="InterPro" id="IPR003593">
    <property type="entry name" value="AAA+_ATPase"/>
</dbReference>
<gene>
    <name evidence="5" type="ORF">TVY486_1107590</name>
</gene>
<dbReference type="GO" id="GO:0016887">
    <property type="term" value="F:ATP hydrolysis activity"/>
    <property type="evidence" value="ECO:0007669"/>
    <property type="project" value="InterPro"/>
</dbReference>
<evidence type="ECO:0000256" key="2">
    <source>
        <dbReference type="ARBA" id="ARBA00022741"/>
    </source>
</evidence>
<dbReference type="GO" id="GO:0098796">
    <property type="term" value="C:membrane protein complex"/>
    <property type="evidence" value="ECO:0007669"/>
    <property type="project" value="UniProtKB-ARBA"/>
</dbReference>
<dbReference type="GO" id="GO:0005524">
    <property type="term" value="F:ATP binding"/>
    <property type="evidence" value="ECO:0007669"/>
    <property type="project" value="UniProtKB-KW"/>
</dbReference>
<dbReference type="Pfam" id="PF00005">
    <property type="entry name" value="ABC_tran"/>
    <property type="match status" value="1"/>
</dbReference>
<accession>G0UBS7</accession>